<reference evidence="4 5" key="1">
    <citation type="journal article" date="2015" name="Genome Biol. Evol.">
        <title>Comparative Genomics of a Bacterivorous Green Alga Reveals Evolutionary Causalities and Consequences of Phago-Mixotrophic Mode of Nutrition.</title>
        <authorList>
            <person name="Burns J.A."/>
            <person name="Paasch A."/>
            <person name="Narechania A."/>
            <person name="Kim E."/>
        </authorList>
    </citation>
    <scope>NUCLEOTIDE SEQUENCE [LARGE SCALE GENOMIC DNA]</scope>
    <source>
        <strain evidence="4 5">PLY_AMNH</strain>
    </source>
</reference>
<evidence type="ECO:0000313" key="4">
    <source>
        <dbReference type="EMBL" id="KAK3255171.1"/>
    </source>
</evidence>
<proteinExistence type="predicted"/>
<evidence type="ECO:0000256" key="3">
    <source>
        <dbReference type="SAM" id="SignalP"/>
    </source>
</evidence>
<keyword evidence="3" id="KW-0732">Signal</keyword>
<organism evidence="4 5">
    <name type="scientific">Cymbomonas tetramitiformis</name>
    <dbReference type="NCBI Taxonomy" id="36881"/>
    <lineage>
        <taxon>Eukaryota</taxon>
        <taxon>Viridiplantae</taxon>
        <taxon>Chlorophyta</taxon>
        <taxon>Pyramimonadophyceae</taxon>
        <taxon>Pyramimonadales</taxon>
        <taxon>Pyramimonadaceae</taxon>
        <taxon>Cymbomonas</taxon>
    </lineage>
</organism>
<keyword evidence="5" id="KW-1185">Reference proteome</keyword>
<keyword evidence="2" id="KW-0472">Membrane</keyword>
<keyword evidence="2" id="KW-0812">Transmembrane</keyword>
<evidence type="ECO:0000256" key="1">
    <source>
        <dbReference type="SAM" id="MobiDB-lite"/>
    </source>
</evidence>
<dbReference type="EMBL" id="LGRX02022860">
    <property type="protein sequence ID" value="KAK3255171.1"/>
    <property type="molecule type" value="Genomic_DNA"/>
</dbReference>
<feature type="chain" id="PRO_5041987223" evidence="3">
    <location>
        <begin position="28"/>
        <end position="2930"/>
    </location>
</feature>
<keyword evidence="2" id="KW-1133">Transmembrane helix</keyword>
<comment type="caution">
    <text evidence="4">The sequence shown here is derived from an EMBL/GenBank/DDBJ whole genome shotgun (WGS) entry which is preliminary data.</text>
</comment>
<name>A0AAE0F8Q8_9CHLO</name>
<feature type="compositionally biased region" description="Pro residues" evidence="1">
    <location>
        <begin position="222"/>
        <end position="244"/>
    </location>
</feature>
<accession>A0AAE0F8Q8</accession>
<dbReference type="Proteomes" id="UP001190700">
    <property type="component" value="Unassembled WGS sequence"/>
</dbReference>
<feature type="signal peptide" evidence="3">
    <location>
        <begin position="1"/>
        <end position="27"/>
    </location>
</feature>
<evidence type="ECO:0000256" key="2">
    <source>
        <dbReference type="SAM" id="Phobius"/>
    </source>
</evidence>
<feature type="transmembrane region" description="Helical" evidence="2">
    <location>
        <begin position="2862"/>
        <end position="2884"/>
    </location>
</feature>
<protein>
    <submittedName>
        <fullName evidence="4">Uncharacterized protein</fullName>
    </submittedName>
</protein>
<feature type="region of interest" description="Disordered" evidence="1">
    <location>
        <begin position="2892"/>
        <end position="2930"/>
    </location>
</feature>
<feature type="region of interest" description="Disordered" evidence="1">
    <location>
        <begin position="222"/>
        <end position="248"/>
    </location>
</feature>
<evidence type="ECO:0000313" key="5">
    <source>
        <dbReference type="Proteomes" id="UP001190700"/>
    </source>
</evidence>
<dbReference type="PROSITE" id="PS51257">
    <property type="entry name" value="PROKAR_LIPOPROTEIN"/>
    <property type="match status" value="1"/>
</dbReference>
<sequence length="2930" mass="315747">MRFVDAWSRRATLLVALVLSSLPASTAQSCADGAAFQTFTTGASCSANGASDFLNSDCLNLVDERNAYNQSNPMHLPSHCVYAVSSMAPANQMYYNQDLTSNPGRAQCTAQFQCACKCPTPAPTPPPPTCASDPSFNPLCYSGTCAGQGDAPIDDAAECLAWANENRPSSEYTQINEEANLPGCFEIGADVYYNSHPGATHSCGDGSSICVCKCLTPAPTPAPTPPPTPAPTPPPTPAPTPPPTCASDSSYNPLITSGTCAEAGFAPIADAAECQAWVNKQNASAIMDVDVWSTAVYSMDRSDAIPGCVDQSGSLNVVFNHDVNATATCDHQGSTCVCKCPPTPAPTTAPPFPFPPPPPLPPPPPSPPPFPVPLLGIPASPPPFVVTNEIAINHFEITFEGIDPYEMLMYPKVRQDFDAAYKNTLVTYLPGMTEPQITITKFTGNTTVKSVTLSNRIVYYAGTDFAITPNQTIAWLSSGAALTRFNQTLYPFGTDYGRYVSSIQLVKGQAIVTQLEIDEDDTSLTLYQILHANFEQTDPDFAFVKDMSGVQRIVNERWKLGDHHEFVMVPSLVDSMAQLVPTFADGRLLDPIESSDMAYTCTNATLDMGQLLDHTLCFLACAINPNCEWTSFEIHSKRCVGGTVGCTMDTLINATRPQRVGIKLRDERVVVDGEEMHDGALLSALAAVYRPFMGRIPESASRKKLLGTRRLLQSGGCANWEYAELVDTATCEDVGLETILDAGTCAAALESLSIPYAAALPEKVDSTSHAAGCILDPYERLFNFATNEGAVHSDCGGPTGDHKCLCKCPTRSCATDSTYNPVVSNEFDTCYEAGFAPIVDQAECQAWADGQNASAPAIVVLDALDGIPGCHILNNVVTYNSQTKATGTCGSDGDNCVCKCSSYEMKGLSCLLSDESGASRDTVEPCGWQPVLGMADASYQHSSTGVGNVYELVSTRVESLFPGDRVCPGVGYMKGISLAQESGSYKMSSCASYLSNDLQASFAVMAWSDISDDSTAACYLLPTCGSVNSPMTTYEEEFGEQSSEVTHKVAVLVKDAMLRPSAIDADLTEALSLATLASNVGSQLYTDMLTRAGDSSFSATEDCLLNHHALYDSSERGASSVCLPQNCSIWGTHPAYRSADRFFEDTCSTSDTACCASAHGGAAPCEVGPKTTACLAEKVGDIQLAYSEIEYFEIVDTFVVPNSEFMQRKRAESETLKHTESERMIPTCTIKLDVYSDDSYSLEAKSVTVLRAENEPNTTDAMHVSRTCPLMRADPRYNELVVSKGKSSTHVSRATESAGPLRVSLMSSLMPYSSKVHIPLSVAHIDFGNMINRTSNRGTGLLDPHRPSDVVWRAADSDERRATYAVPGTAVNEDGISFGDAFETPHHPPYNVYPRMNYSASGGVAGRFEVSRRVMKARSDDDGVTLCFALCQSDSAFRIASKFDSSLGVDNGYFTSEQAMLENNVADDDIESLAIGGVSYFYSSSNSVICTGTCSGASDYDDMHSPRESDALILEVREATGDADHQRVTFRTLDKQNAVRQGAVCVRNVPLKFDKTYDVTIQTFKSGAASDYSEPLCSESAADEQTSATIDYLTGSSAGEKAKILTSEYPSISLKPEEATMEYHDASEFAVEELGDALFDEELRHIEMISETSGQMRHLLSTLCDDISFSSSEPEFGSSLPACLGFTFRTRMNPQKVITQGSADTQSTYGDFCWKGHAALFNDLNDCESKYTSCQKSSIADYPVYDVYGNIESFDGTAGNLYHPMPTTELADFKSNVGRAGGATRSACATRKDHMIEFHDTKLYLSPSVDSSVLDPHLASLRSAASSSRRLLGNSLVDAAVADLVNVTIYNVSERRVADNAADRSTYLKRAMYTVVGNKLAQKMRNTSLYLHIDKITSQAFACGEPELATDYTTEGGVYDDVYTMNFTWNNVIEVNGEDVVDSEIKFAFGSTQESATTHMSDDDANIAKGSYDDVRPYSFASVCKTDVGSVSSGYEAYSKTSRVCSTSKSMTWMTNPREASYTDPRTPDSDSDSVCENEPMHISFTGKLRDFLDLTNRVAPDYMLREDHAGAYTHKTQLLMRQVLHLRTGNTVQRDFFYPVYIKTLSNQIMTFSAQSAVLPSAISRLTGVTVQYDHATLKTVIEANVNVCVSQPAGTLSERQYELVNPIYGYDHATLNPSYSKSLRLLGTPKYVKLSDEVTPTPGAVAEIYLMNADDDTFDAASYSGVNDQRFDAQSVVGCVLIQQTGGEQQVPGSDSRFSTDETLAQAYQHFEFNCFDRVYVCTYDNNEEATSVHLRLGSSYIVRSGNLFTVDPLNPESIVHATTVSMTVASESVSQSFDIAMKIDVPKALQDTAALPTWSAFHAESSEGLNALHQLVEGTGVVSNRVEPEQRFRVTAHLSTATMRDEYVLYPISLFAVLKMKNSVTDTLQSSGPLRSDGTSISEPRTDFCGFSANMAKGEEVLEDVGKIVPIYQGIFQRSRGVQDDSFVNPSALHLSEFQREGVVDSKLLALLQSRDLYVSDSLQSDMMPTREKGGLDMHTSSNSWTLVNNIVVPNTDANLTFEVNFCYIGAVVTKQDAVGSAAARSGDGADPSGGLSSYPNYIESTASKCSSFASAVGASGFSGTNDESLPHGCIVLIDSQTVYFNTATKITTAPSPGTNTQLLCLVPGTDTGHAYGTVGLTCAESVFRQALTKEACLAKYGGDGSTVTVVNNANLPYGCVRTSDLKMKFNEYVSEASCSSQDLCDCERAIGPSGAMQETPVQVGYCLPPEQGGNRRRLLGYAFGSVGSTSARTLSGTGDETGTGNVGVEHQVDLVAIPRGTSSSTADAVVTVDGDTVAEVHTVESTEHDDHDSSKYRIFISVIISLLGLVFILASIILVAKIRNTIKTNGSGNTDPTKPLLTRENSATKTRGGATKRPSRKQAVEV</sequence>
<dbReference type="PRINTS" id="PR01217">
    <property type="entry name" value="PRICHEXTENSN"/>
</dbReference>
<feature type="region of interest" description="Disordered" evidence="1">
    <location>
        <begin position="2017"/>
        <end position="2036"/>
    </location>
</feature>
<gene>
    <name evidence="4" type="ORF">CYMTET_35644</name>
</gene>